<keyword evidence="1 6" id="KW-0813">Transport</keyword>
<dbReference type="InterPro" id="IPR044399">
    <property type="entry name" value="Mb-like_M"/>
</dbReference>
<dbReference type="GO" id="GO:0005833">
    <property type="term" value="C:hemoglobin complex"/>
    <property type="evidence" value="ECO:0007669"/>
    <property type="project" value="UniProtKB-UniRule"/>
</dbReference>
<dbReference type="InterPro" id="IPR012292">
    <property type="entry name" value="Globin/Proto"/>
</dbReference>
<dbReference type="Gene3D" id="1.10.490.10">
    <property type="entry name" value="Globins"/>
    <property type="match status" value="1"/>
</dbReference>
<sequence>MLALFVIMGLVAGGLASSNSCTTEDRREMQLMWTNVWSAQFTGRRLAIAQAVFKDLFAHVPAAVGLFDRVHGTDVNSNEFKAHCIRVVNGLDSAIGLLSDPSTLNEQLSHLATQHQERAGVTKGGFSAIAQSFLRVMPQVASCFNPDAWSRCFNRITNGMTEGLAE</sequence>
<dbReference type="GO" id="GO:0005576">
    <property type="term" value="C:extracellular region"/>
    <property type="evidence" value="ECO:0007669"/>
    <property type="project" value="UniProtKB-UniRule"/>
</dbReference>
<evidence type="ECO:0000256" key="5">
    <source>
        <dbReference type="ARBA" id="ARBA00023004"/>
    </source>
</evidence>
<evidence type="ECO:0000256" key="9">
    <source>
        <dbReference type="RuleBase" id="RU000356"/>
    </source>
</evidence>
<evidence type="ECO:0000256" key="3">
    <source>
        <dbReference type="ARBA" id="ARBA00022621"/>
    </source>
</evidence>
<keyword evidence="5 6" id="KW-0408">Iron</keyword>
<feature type="signal peptide" evidence="10">
    <location>
        <begin position="1"/>
        <end position="16"/>
    </location>
</feature>
<feature type="binding site" description="proximal binding residue" evidence="7">
    <location>
        <position position="115"/>
    </location>
    <ligand>
        <name>heme b</name>
        <dbReference type="ChEBI" id="CHEBI:60344"/>
    </ligand>
    <ligandPart>
        <name>Fe</name>
        <dbReference type="ChEBI" id="CHEBI:18248"/>
    </ligandPart>
</feature>
<reference evidence="13" key="2">
    <citation type="submission" date="2018-09" db="EMBL/GenBank/DDBJ databases">
        <title>Newly discovered occurrences and gene tree of the extracellular globin and linker chains from the giant hexagonal bilayer hemoglobins in metazoans.</title>
        <authorList>
            <person name="Belato F.A."/>
            <person name="Schrago C.G."/>
            <person name="Coates C.J."/>
            <person name="Halanych K.M."/>
        </authorList>
    </citation>
    <scope>NUCLEOTIDE SEQUENCE</scope>
</reference>
<dbReference type="PROSITE" id="PS01033">
    <property type="entry name" value="GLOBIN"/>
    <property type="match status" value="1"/>
</dbReference>
<dbReference type="EMBL" id="KT166958">
    <property type="protein sequence ID" value="ALO75569.1"/>
    <property type="molecule type" value="mRNA"/>
</dbReference>
<proteinExistence type="evidence at transcript level"/>
<dbReference type="SUPFAM" id="SSF46458">
    <property type="entry name" value="Globin-like"/>
    <property type="match status" value="1"/>
</dbReference>
<dbReference type="Pfam" id="PF00042">
    <property type="entry name" value="Globin"/>
    <property type="match status" value="1"/>
</dbReference>
<dbReference type="InterPro" id="IPR000971">
    <property type="entry name" value="Globin"/>
</dbReference>
<keyword evidence="10" id="KW-0732">Signal</keyword>
<dbReference type="InterPro" id="IPR014610">
    <property type="entry name" value="Haemoglobin_extracell"/>
</dbReference>
<dbReference type="EMBL" id="MH996065">
    <property type="protein sequence ID" value="QAT81208.1"/>
    <property type="molecule type" value="mRNA"/>
</dbReference>
<feature type="chain" id="PRO_5033242622" description="Extracellular globin" evidence="10">
    <location>
        <begin position="17"/>
        <end position="166"/>
    </location>
</feature>
<accession>A0A0S2MLM3</accession>
<organism evidence="12">
    <name type="scientific">Lamellibrachia luymesi</name>
    <name type="common">Deep-sea tubeworm</name>
    <dbReference type="NCBI Taxonomy" id="238240"/>
    <lineage>
        <taxon>Eukaryota</taxon>
        <taxon>Metazoa</taxon>
        <taxon>Spiralia</taxon>
        <taxon>Lophotrochozoa</taxon>
        <taxon>Annelida</taxon>
        <taxon>Polychaeta</taxon>
        <taxon>Sedentaria</taxon>
        <taxon>Canalipalpata</taxon>
        <taxon>Sabellida</taxon>
        <taxon>Siboglinidae</taxon>
        <taxon>Lamellibrachia</taxon>
    </lineage>
</organism>
<keyword evidence="8" id="KW-1015">Disulfide bond</keyword>
<evidence type="ECO:0000256" key="10">
    <source>
        <dbReference type="SAM" id="SignalP"/>
    </source>
</evidence>
<feature type="disulfide bond" evidence="8">
    <location>
        <begin position="21"/>
        <end position="152"/>
    </location>
</feature>
<dbReference type="PIRSF" id="PIRSF036517">
    <property type="entry name" value="Ext_hemo"/>
    <property type="match status" value="1"/>
</dbReference>
<dbReference type="InterPro" id="IPR009050">
    <property type="entry name" value="Globin-like_sf"/>
</dbReference>
<protein>
    <recommendedName>
        <fullName evidence="6">Extracellular globin</fullName>
    </recommendedName>
</protein>
<dbReference type="CDD" id="cd01040">
    <property type="entry name" value="Mb-like"/>
    <property type="match status" value="1"/>
</dbReference>
<keyword evidence="3 6" id="KW-0561">Oxygen transport</keyword>
<keyword evidence="2 6" id="KW-0349">Heme</keyword>
<evidence type="ECO:0000313" key="12">
    <source>
        <dbReference type="EMBL" id="ALO75569.1"/>
    </source>
</evidence>
<name>A0A0S2MLM3_LAMLU</name>
<evidence type="ECO:0000313" key="13">
    <source>
        <dbReference type="EMBL" id="QAT81208.1"/>
    </source>
</evidence>
<dbReference type="GO" id="GO:0005344">
    <property type="term" value="F:oxygen carrier activity"/>
    <property type="evidence" value="ECO:0007669"/>
    <property type="project" value="UniProtKB-UniRule"/>
</dbReference>
<evidence type="ECO:0000256" key="1">
    <source>
        <dbReference type="ARBA" id="ARBA00022448"/>
    </source>
</evidence>
<evidence type="ECO:0000256" key="4">
    <source>
        <dbReference type="ARBA" id="ARBA00022723"/>
    </source>
</evidence>
<dbReference type="AlphaFoldDB" id="A0A0S2MLM3"/>
<dbReference type="GO" id="GO:0019825">
    <property type="term" value="F:oxygen binding"/>
    <property type="evidence" value="ECO:0007669"/>
    <property type="project" value="UniProtKB-UniRule"/>
</dbReference>
<feature type="domain" description="Globin" evidence="11">
    <location>
        <begin position="20"/>
        <end position="165"/>
    </location>
</feature>
<evidence type="ECO:0000259" key="11">
    <source>
        <dbReference type="PROSITE" id="PS01033"/>
    </source>
</evidence>
<evidence type="ECO:0000256" key="2">
    <source>
        <dbReference type="ARBA" id="ARBA00022617"/>
    </source>
</evidence>
<comment type="similarity">
    <text evidence="6 9">Belongs to the globin family.</text>
</comment>
<dbReference type="GO" id="GO:0020037">
    <property type="term" value="F:heme binding"/>
    <property type="evidence" value="ECO:0007669"/>
    <property type="project" value="UniProtKB-UniRule"/>
</dbReference>
<reference evidence="12" key="1">
    <citation type="submission" date="2015-06" db="EMBL/GenBank/DDBJ databases">
        <title>Evolution of Sulfur Binding in Hemoglobin in Siboglinidae (Annelida) with Special Reference to Bone Eating Worms, Osedax.</title>
        <authorList>
            <person name="Waits D.S."/>
            <person name="Santos S.R."/>
            <person name="Thornhill D.J."/>
            <person name="Li Y."/>
            <person name="Halanych K.M."/>
        </authorList>
    </citation>
    <scope>NUCLEOTIDE SEQUENCE</scope>
</reference>
<evidence type="ECO:0000256" key="8">
    <source>
        <dbReference type="PIRSR" id="PIRSR036517-2"/>
    </source>
</evidence>
<keyword evidence="4 6" id="KW-0479">Metal-binding</keyword>
<evidence type="ECO:0000256" key="6">
    <source>
        <dbReference type="PIRNR" id="PIRNR036517"/>
    </source>
</evidence>
<dbReference type="GO" id="GO:0005506">
    <property type="term" value="F:iron ion binding"/>
    <property type="evidence" value="ECO:0007669"/>
    <property type="project" value="UniProtKB-UniRule"/>
</dbReference>
<evidence type="ECO:0000256" key="7">
    <source>
        <dbReference type="PIRSR" id="PIRSR036517-1"/>
    </source>
</evidence>